<dbReference type="RefSeq" id="WP_274925368.1">
    <property type="nucleotide sequence ID" value="NZ_JAKELO010000002.1"/>
</dbReference>
<gene>
    <name evidence="1" type="ORF">L0665_09065</name>
</gene>
<accession>A0A9Q4PW65</accession>
<dbReference type="AlphaFoldDB" id="A0A9Q4PW65"/>
<evidence type="ECO:0000313" key="2">
    <source>
        <dbReference type="Proteomes" id="UP001143747"/>
    </source>
</evidence>
<name>A0A9Q4PW65_9EURY</name>
<protein>
    <submittedName>
        <fullName evidence="1">Uncharacterized protein</fullName>
    </submittedName>
</protein>
<evidence type="ECO:0000313" key="1">
    <source>
        <dbReference type="EMBL" id="MDE4908755.1"/>
    </source>
</evidence>
<dbReference type="EMBL" id="JAKELO010000002">
    <property type="protein sequence ID" value="MDE4908755.1"/>
    <property type="molecule type" value="Genomic_DNA"/>
</dbReference>
<sequence length="65" mass="7197">MANGFAGAKYEAVLLKFSLINTPVGWIPPGNDILNGRDMASSTESKNVWNGWVFYILAVFFRFPG</sequence>
<proteinExistence type="predicted"/>
<comment type="caution">
    <text evidence="1">The sequence shown here is derived from an EMBL/GenBank/DDBJ whole genome shotgun (WGS) entry which is preliminary data.</text>
</comment>
<keyword evidence="2" id="KW-1185">Reference proteome</keyword>
<organism evidence="1 2">
    <name type="scientific">Methanogenium marinum</name>
    <dbReference type="NCBI Taxonomy" id="348610"/>
    <lineage>
        <taxon>Archaea</taxon>
        <taxon>Methanobacteriati</taxon>
        <taxon>Methanobacteriota</taxon>
        <taxon>Stenosarchaea group</taxon>
        <taxon>Methanomicrobia</taxon>
        <taxon>Methanomicrobiales</taxon>
        <taxon>Methanomicrobiaceae</taxon>
        <taxon>Methanogenium</taxon>
    </lineage>
</organism>
<dbReference type="Proteomes" id="UP001143747">
    <property type="component" value="Unassembled WGS sequence"/>
</dbReference>
<reference evidence="1" key="1">
    <citation type="submission" date="2022-01" db="EMBL/GenBank/DDBJ databases">
        <title>Draft genome of Methanogenium marinum DSM 15558.</title>
        <authorList>
            <person name="Chen S.-C."/>
            <person name="You Y.-T."/>
        </authorList>
    </citation>
    <scope>NUCLEOTIDE SEQUENCE</scope>
    <source>
        <strain evidence="1">DSM 15558</strain>
    </source>
</reference>